<dbReference type="Pfam" id="PF24621">
    <property type="entry name" value="DHQS_C"/>
    <property type="match status" value="1"/>
</dbReference>
<dbReference type="GO" id="GO:0008652">
    <property type="term" value="P:amino acid biosynthetic process"/>
    <property type="evidence" value="ECO:0007669"/>
    <property type="project" value="UniProtKB-KW"/>
</dbReference>
<evidence type="ECO:0000256" key="18">
    <source>
        <dbReference type="HAMAP-Rule" id="MF_00110"/>
    </source>
</evidence>
<keyword evidence="12 18" id="KW-0547">Nucleotide-binding</keyword>
<evidence type="ECO:0000256" key="3">
    <source>
        <dbReference type="ARBA" id="ARBA00001947"/>
    </source>
</evidence>
<feature type="binding site" evidence="18">
    <location>
        <position position="147"/>
    </location>
    <ligand>
        <name>NAD(+)</name>
        <dbReference type="ChEBI" id="CHEBI:57540"/>
    </ligand>
</feature>
<dbReference type="EC" id="4.2.3.4" evidence="7 18"/>
<dbReference type="UniPathway" id="UPA00053">
    <property type="reaction ID" value="UER00085"/>
</dbReference>
<comment type="caution">
    <text evidence="18">Lacks conserved residue(s) required for the propagation of feature annotation.</text>
</comment>
<evidence type="ECO:0000256" key="17">
    <source>
        <dbReference type="ARBA" id="ARBA00023285"/>
    </source>
</evidence>
<gene>
    <name evidence="18" type="primary">aroB</name>
    <name evidence="21" type="ORF">HNQ39_001283</name>
</gene>
<feature type="domain" description="3-dehydroquinate synthase N-terminal" evidence="19">
    <location>
        <begin position="72"/>
        <end position="184"/>
    </location>
</feature>
<evidence type="ECO:0000256" key="15">
    <source>
        <dbReference type="ARBA" id="ARBA00023141"/>
    </source>
</evidence>
<evidence type="ECO:0000259" key="19">
    <source>
        <dbReference type="Pfam" id="PF01761"/>
    </source>
</evidence>
<keyword evidence="10 18" id="KW-0028">Amino-acid biosynthesis</keyword>
<comment type="pathway">
    <text evidence="5 18">Metabolic intermediate biosynthesis; chorismate biosynthesis; chorismate from D-erythrose 4-phosphate and phosphoenolpyruvate: step 2/7.</text>
</comment>
<dbReference type="PIRSF" id="PIRSF001455">
    <property type="entry name" value="DHQ_synth"/>
    <property type="match status" value="1"/>
</dbReference>
<evidence type="ECO:0000256" key="11">
    <source>
        <dbReference type="ARBA" id="ARBA00022723"/>
    </source>
</evidence>
<dbReference type="NCBIfam" id="TIGR01357">
    <property type="entry name" value="aroB"/>
    <property type="match status" value="1"/>
</dbReference>
<keyword evidence="14 18" id="KW-0520">NAD</keyword>
<keyword evidence="13 18" id="KW-0862">Zinc</keyword>
<evidence type="ECO:0000256" key="5">
    <source>
        <dbReference type="ARBA" id="ARBA00004661"/>
    </source>
</evidence>
<dbReference type="Proteomes" id="UP000520814">
    <property type="component" value="Unassembled WGS sequence"/>
</dbReference>
<dbReference type="InterPro" id="IPR030963">
    <property type="entry name" value="DHQ_synth_fam"/>
</dbReference>
<keyword evidence="15 18" id="KW-0057">Aromatic amino acid biosynthesis</keyword>
<protein>
    <recommendedName>
        <fullName evidence="8 18">3-dehydroquinate synthase</fullName>
        <shortName evidence="18">DHQS</shortName>
        <ecNumber evidence="7 18">4.2.3.4</ecNumber>
    </recommendedName>
</protein>
<feature type="binding site" evidence="18">
    <location>
        <position position="189"/>
    </location>
    <ligand>
        <name>Zn(2+)</name>
        <dbReference type="ChEBI" id="CHEBI:29105"/>
    </ligand>
</feature>
<dbReference type="Pfam" id="PF01761">
    <property type="entry name" value="DHQ_synthase"/>
    <property type="match status" value="1"/>
</dbReference>
<feature type="binding site" evidence="18">
    <location>
        <begin position="134"/>
        <end position="135"/>
    </location>
    <ligand>
        <name>NAD(+)</name>
        <dbReference type="ChEBI" id="CHEBI:57540"/>
    </ligand>
</feature>
<evidence type="ECO:0000256" key="9">
    <source>
        <dbReference type="ARBA" id="ARBA00022490"/>
    </source>
</evidence>
<comment type="cofactor">
    <cofactor evidence="2 18">
        <name>NAD(+)</name>
        <dbReference type="ChEBI" id="CHEBI:57540"/>
    </cofactor>
</comment>
<reference evidence="21 22" key="1">
    <citation type="submission" date="2020-08" db="EMBL/GenBank/DDBJ databases">
        <title>Genomic Encyclopedia of Type Strains, Phase IV (KMG-IV): sequencing the most valuable type-strain genomes for metagenomic binning, comparative biology and taxonomic classification.</title>
        <authorList>
            <person name="Goeker M."/>
        </authorList>
    </citation>
    <scope>NUCLEOTIDE SEQUENCE [LARGE SCALE GENOMIC DNA]</scope>
    <source>
        <strain evidence="21 22">DSM 23562</strain>
    </source>
</reference>
<evidence type="ECO:0000256" key="1">
    <source>
        <dbReference type="ARBA" id="ARBA00001393"/>
    </source>
</evidence>
<dbReference type="GO" id="GO:0003856">
    <property type="term" value="F:3-dehydroquinate synthase activity"/>
    <property type="evidence" value="ECO:0007669"/>
    <property type="project" value="UniProtKB-UniRule"/>
</dbReference>
<dbReference type="GO" id="GO:0005737">
    <property type="term" value="C:cytoplasm"/>
    <property type="evidence" value="ECO:0007669"/>
    <property type="project" value="UniProtKB-SubCell"/>
</dbReference>
<name>A0A7W9SMU1_ARMRO</name>
<dbReference type="InterPro" id="IPR050071">
    <property type="entry name" value="Dehydroquinate_synthase"/>
</dbReference>
<feature type="binding site" evidence="18">
    <location>
        <position position="253"/>
    </location>
    <ligand>
        <name>Zn(2+)</name>
        <dbReference type="ChEBI" id="CHEBI:29105"/>
    </ligand>
</feature>
<dbReference type="InterPro" id="IPR016037">
    <property type="entry name" value="DHQ_synth_AroB"/>
</dbReference>
<comment type="cofactor">
    <cofactor evidence="3">
        <name>Zn(2+)</name>
        <dbReference type="ChEBI" id="CHEBI:29105"/>
    </cofactor>
</comment>
<dbReference type="EMBL" id="JACHGW010000001">
    <property type="protein sequence ID" value="MBB6049521.1"/>
    <property type="molecule type" value="Genomic_DNA"/>
</dbReference>
<dbReference type="RefSeq" id="WP_184193120.1">
    <property type="nucleotide sequence ID" value="NZ_JACHGW010000001.1"/>
</dbReference>
<dbReference type="PANTHER" id="PTHR43622:SF7">
    <property type="entry name" value="3-DEHYDROQUINATE SYNTHASE, CHLOROPLASTIC"/>
    <property type="match status" value="1"/>
</dbReference>
<evidence type="ECO:0000256" key="4">
    <source>
        <dbReference type="ARBA" id="ARBA00004496"/>
    </source>
</evidence>
<evidence type="ECO:0000313" key="21">
    <source>
        <dbReference type="EMBL" id="MBB6049521.1"/>
    </source>
</evidence>
<keyword evidence="9 18" id="KW-0963">Cytoplasm</keyword>
<keyword evidence="16 18" id="KW-0456">Lyase</keyword>
<comment type="function">
    <text evidence="18">Catalyzes the conversion of 3-deoxy-D-arabino-heptulosonate 7-phosphate (DAHP) to dehydroquinate (DHQ).</text>
</comment>
<accession>A0A7W9SMU1</accession>
<dbReference type="GO" id="GO:0000166">
    <property type="term" value="F:nucleotide binding"/>
    <property type="evidence" value="ECO:0007669"/>
    <property type="project" value="UniProtKB-KW"/>
</dbReference>
<evidence type="ECO:0000256" key="7">
    <source>
        <dbReference type="ARBA" id="ARBA00013031"/>
    </source>
</evidence>
<feature type="binding site" evidence="18">
    <location>
        <begin position="110"/>
        <end position="114"/>
    </location>
    <ligand>
        <name>NAD(+)</name>
        <dbReference type="ChEBI" id="CHEBI:57540"/>
    </ligand>
</feature>
<evidence type="ECO:0000256" key="13">
    <source>
        <dbReference type="ARBA" id="ARBA00022833"/>
    </source>
</evidence>
<comment type="cofactor">
    <cofactor evidence="18">
        <name>Co(2+)</name>
        <dbReference type="ChEBI" id="CHEBI:48828"/>
    </cofactor>
    <cofactor evidence="18">
        <name>Zn(2+)</name>
        <dbReference type="ChEBI" id="CHEBI:29105"/>
    </cofactor>
    <text evidence="18">Binds 1 divalent metal cation per subunit. Can use either Co(2+) or Zn(2+).</text>
</comment>
<evidence type="ECO:0000256" key="10">
    <source>
        <dbReference type="ARBA" id="ARBA00022605"/>
    </source>
</evidence>
<evidence type="ECO:0000313" key="22">
    <source>
        <dbReference type="Proteomes" id="UP000520814"/>
    </source>
</evidence>
<dbReference type="GO" id="GO:0009073">
    <property type="term" value="P:aromatic amino acid family biosynthetic process"/>
    <property type="evidence" value="ECO:0007669"/>
    <property type="project" value="UniProtKB-KW"/>
</dbReference>
<dbReference type="AlphaFoldDB" id="A0A7W9SMU1"/>
<comment type="similarity">
    <text evidence="6 18">Belongs to the sugar phosphate cyclases superfamily. Dehydroquinate synthase family.</text>
</comment>
<feature type="domain" description="3-dehydroquinate synthase C-terminal" evidence="20">
    <location>
        <begin position="186"/>
        <end position="331"/>
    </location>
</feature>
<dbReference type="Gene3D" id="1.20.1090.10">
    <property type="entry name" value="Dehydroquinate synthase-like - alpha domain"/>
    <property type="match status" value="1"/>
</dbReference>
<dbReference type="GO" id="GO:0046872">
    <property type="term" value="F:metal ion binding"/>
    <property type="evidence" value="ECO:0007669"/>
    <property type="project" value="UniProtKB-KW"/>
</dbReference>
<dbReference type="InterPro" id="IPR056179">
    <property type="entry name" value="DHQS_C"/>
</dbReference>
<feature type="binding site" evidence="18">
    <location>
        <position position="270"/>
    </location>
    <ligand>
        <name>Zn(2+)</name>
        <dbReference type="ChEBI" id="CHEBI:29105"/>
    </ligand>
</feature>
<evidence type="ECO:0000256" key="6">
    <source>
        <dbReference type="ARBA" id="ARBA00005412"/>
    </source>
</evidence>
<evidence type="ECO:0000256" key="2">
    <source>
        <dbReference type="ARBA" id="ARBA00001911"/>
    </source>
</evidence>
<comment type="subcellular location">
    <subcellularLocation>
        <location evidence="4 18">Cytoplasm</location>
    </subcellularLocation>
</comment>
<evidence type="ECO:0000256" key="16">
    <source>
        <dbReference type="ARBA" id="ARBA00023239"/>
    </source>
</evidence>
<evidence type="ECO:0000256" key="8">
    <source>
        <dbReference type="ARBA" id="ARBA00017684"/>
    </source>
</evidence>
<dbReference type="FunFam" id="3.40.50.1970:FF:000007">
    <property type="entry name" value="Pentafunctional AROM polypeptide"/>
    <property type="match status" value="1"/>
</dbReference>
<evidence type="ECO:0000256" key="14">
    <source>
        <dbReference type="ARBA" id="ARBA00023027"/>
    </source>
</evidence>
<dbReference type="CDD" id="cd08195">
    <property type="entry name" value="DHQS"/>
    <property type="match status" value="1"/>
</dbReference>
<proteinExistence type="inferred from homology"/>
<comment type="caution">
    <text evidence="21">The sequence shown here is derived from an EMBL/GenBank/DDBJ whole genome shotgun (WGS) entry which is preliminary data.</text>
</comment>
<keyword evidence="22" id="KW-1185">Reference proteome</keyword>
<keyword evidence="17 18" id="KW-0170">Cobalt</keyword>
<dbReference type="SUPFAM" id="SSF56796">
    <property type="entry name" value="Dehydroquinate synthase-like"/>
    <property type="match status" value="1"/>
</dbReference>
<dbReference type="GO" id="GO:0009423">
    <property type="term" value="P:chorismate biosynthetic process"/>
    <property type="evidence" value="ECO:0007669"/>
    <property type="project" value="UniProtKB-UniRule"/>
</dbReference>
<dbReference type="HAMAP" id="MF_00110">
    <property type="entry name" value="DHQ_synthase"/>
    <property type="match status" value="1"/>
</dbReference>
<keyword evidence="11 18" id="KW-0479">Metal-binding</keyword>
<comment type="catalytic activity">
    <reaction evidence="1 18">
        <text>7-phospho-2-dehydro-3-deoxy-D-arabino-heptonate = 3-dehydroquinate + phosphate</text>
        <dbReference type="Rhea" id="RHEA:21968"/>
        <dbReference type="ChEBI" id="CHEBI:32364"/>
        <dbReference type="ChEBI" id="CHEBI:43474"/>
        <dbReference type="ChEBI" id="CHEBI:58394"/>
        <dbReference type="EC" id="4.2.3.4"/>
    </reaction>
</comment>
<organism evidence="21 22">
    <name type="scientific">Armatimonas rosea</name>
    <dbReference type="NCBI Taxonomy" id="685828"/>
    <lineage>
        <taxon>Bacteria</taxon>
        <taxon>Bacillati</taxon>
        <taxon>Armatimonadota</taxon>
        <taxon>Armatimonadia</taxon>
        <taxon>Armatimonadales</taxon>
        <taxon>Armatimonadaceae</taxon>
        <taxon>Armatimonas</taxon>
    </lineage>
</organism>
<evidence type="ECO:0000256" key="12">
    <source>
        <dbReference type="ARBA" id="ARBA00022741"/>
    </source>
</evidence>
<dbReference type="Gene3D" id="3.40.50.1970">
    <property type="match status" value="1"/>
</dbReference>
<dbReference type="PANTHER" id="PTHR43622">
    <property type="entry name" value="3-DEHYDROQUINATE SYNTHASE"/>
    <property type="match status" value="1"/>
</dbReference>
<dbReference type="InterPro" id="IPR030960">
    <property type="entry name" value="DHQS/DOIS_N"/>
</dbReference>
<feature type="binding site" evidence="18">
    <location>
        <position position="156"/>
    </location>
    <ligand>
        <name>NAD(+)</name>
        <dbReference type="ChEBI" id="CHEBI:57540"/>
    </ligand>
</feature>
<evidence type="ECO:0000259" key="20">
    <source>
        <dbReference type="Pfam" id="PF24621"/>
    </source>
</evidence>
<sequence>MSQVVPVALSEGRDYQIQIGSGALSTLGEQAKAVARSSRVVVLSQPGIFRRWGQQVQASLEEVGLQVDTLCYPAGEHHKNLRMIGRLYEGLYELTPALDRKTLLVALGGGVVGDMVGYVAATYLRGLDYLQVPTTLLAMVDSSVGGKTGVDFREGKNLVGAFHQPRAVVIDPNVLTTLPRREVRAGLAEVVKYGVIQDPELLGYVTRHAKPLQAIDPEAIAHVVARSCQLKAEVVTADEREETGLRAILNFGHTIGHALEGATHYRRYKHGEAVAIGMVSAALIGEEAGVTPREVTGALREALEALGLPQALPTDISDEALLALTARDKKAVVGEARFVLAEALGAVRLCPVPLELVRSGLVRHRQEV</sequence>